<evidence type="ECO:0000256" key="2">
    <source>
        <dbReference type="ARBA" id="ARBA00023125"/>
    </source>
</evidence>
<proteinExistence type="predicted"/>
<dbReference type="Proteomes" id="UP000652761">
    <property type="component" value="Unassembled WGS sequence"/>
</dbReference>
<keyword evidence="1" id="KW-0805">Transcription regulation</keyword>
<evidence type="ECO:0000256" key="4">
    <source>
        <dbReference type="ARBA" id="ARBA00023242"/>
    </source>
</evidence>
<evidence type="ECO:0000313" key="9">
    <source>
        <dbReference type="Proteomes" id="UP000652761"/>
    </source>
</evidence>
<protein>
    <recommendedName>
        <fullName evidence="7">NAC domain-containing protein</fullName>
    </recommendedName>
</protein>
<dbReference type="EMBL" id="NMUH01000351">
    <property type="protein sequence ID" value="MQL77452.1"/>
    <property type="molecule type" value="Genomic_DNA"/>
</dbReference>
<dbReference type="PANTHER" id="PTHR31744">
    <property type="entry name" value="PROTEIN CUP-SHAPED COTYLEDON 2-RELATED"/>
    <property type="match status" value="1"/>
</dbReference>
<dbReference type="SUPFAM" id="SSF101941">
    <property type="entry name" value="NAC domain"/>
    <property type="match status" value="1"/>
</dbReference>
<accession>A0A843TXF6</accession>
<feature type="domain" description="NAC" evidence="7">
    <location>
        <begin position="56"/>
        <end position="228"/>
    </location>
</feature>
<keyword evidence="3" id="KW-0804">Transcription</keyword>
<dbReference type="Gene3D" id="2.170.150.80">
    <property type="entry name" value="NAC domain"/>
    <property type="match status" value="1"/>
</dbReference>
<keyword evidence="6" id="KW-0812">Transmembrane</keyword>
<gene>
    <name evidence="8" type="ORF">Taro_009902</name>
</gene>
<feature type="region of interest" description="Disordered" evidence="5">
    <location>
        <begin position="503"/>
        <end position="576"/>
    </location>
</feature>
<dbReference type="PANTHER" id="PTHR31744:SF210">
    <property type="entry name" value="NAC DOMAIN-CONTAINING PROTEIN 86-LIKE"/>
    <property type="match status" value="1"/>
</dbReference>
<dbReference type="GO" id="GO:0006355">
    <property type="term" value="P:regulation of DNA-templated transcription"/>
    <property type="evidence" value="ECO:0007669"/>
    <property type="project" value="InterPro"/>
</dbReference>
<keyword evidence="2" id="KW-0238">DNA-binding</keyword>
<dbReference type="InterPro" id="IPR036093">
    <property type="entry name" value="NAC_dom_sf"/>
</dbReference>
<evidence type="ECO:0000256" key="5">
    <source>
        <dbReference type="SAM" id="MobiDB-lite"/>
    </source>
</evidence>
<keyword evidence="4" id="KW-0539">Nucleus</keyword>
<keyword evidence="6" id="KW-0472">Membrane</keyword>
<feature type="compositionally biased region" description="Polar residues" evidence="5">
    <location>
        <begin position="508"/>
        <end position="520"/>
    </location>
</feature>
<feature type="non-terminal residue" evidence="8">
    <location>
        <position position="1"/>
    </location>
</feature>
<dbReference type="AlphaFoldDB" id="A0A843TXF6"/>
<keyword evidence="9" id="KW-1185">Reference proteome</keyword>
<dbReference type="PROSITE" id="PS51005">
    <property type="entry name" value="NAC"/>
    <property type="match status" value="1"/>
</dbReference>
<dbReference type="Pfam" id="PF02365">
    <property type="entry name" value="NAM"/>
    <property type="match status" value="1"/>
</dbReference>
<evidence type="ECO:0000313" key="8">
    <source>
        <dbReference type="EMBL" id="MQL77452.1"/>
    </source>
</evidence>
<evidence type="ECO:0000256" key="1">
    <source>
        <dbReference type="ARBA" id="ARBA00023015"/>
    </source>
</evidence>
<feature type="transmembrane region" description="Helical" evidence="6">
    <location>
        <begin position="685"/>
        <end position="706"/>
    </location>
</feature>
<evidence type="ECO:0000256" key="3">
    <source>
        <dbReference type="ARBA" id="ARBA00023163"/>
    </source>
</evidence>
<name>A0A843TXF6_COLES</name>
<organism evidence="8 9">
    <name type="scientific">Colocasia esculenta</name>
    <name type="common">Wild taro</name>
    <name type="synonym">Arum esculentum</name>
    <dbReference type="NCBI Taxonomy" id="4460"/>
    <lineage>
        <taxon>Eukaryota</taxon>
        <taxon>Viridiplantae</taxon>
        <taxon>Streptophyta</taxon>
        <taxon>Embryophyta</taxon>
        <taxon>Tracheophyta</taxon>
        <taxon>Spermatophyta</taxon>
        <taxon>Magnoliopsida</taxon>
        <taxon>Liliopsida</taxon>
        <taxon>Araceae</taxon>
        <taxon>Aroideae</taxon>
        <taxon>Colocasieae</taxon>
        <taxon>Colocasia</taxon>
    </lineage>
</organism>
<reference evidence="8" key="1">
    <citation type="submission" date="2017-07" db="EMBL/GenBank/DDBJ databases">
        <title>Taro Niue Genome Assembly and Annotation.</title>
        <authorList>
            <person name="Atibalentja N."/>
            <person name="Keating K."/>
            <person name="Fields C.J."/>
        </authorList>
    </citation>
    <scope>NUCLEOTIDE SEQUENCE</scope>
    <source>
        <strain evidence="8">Niue_2</strain>
        <tissue evidence="8">Leaf</tissue>
    </source>
</reference>
<evidence type="ECO:0000256" key="6">
    <source>
        <dbReference type="SAM" id="Phobius"/>
    </source>
</evidence>
<sequence length="708" mass="78165">EKANPHNHKAKRKRIPRRLQERKLLPHLLLSSLLFVPPNQMSCASPPPPRPPATALAPGFRFHPTDEELVGYYLKRKVSGRPLRVDAIAEVELYRADPWDLPGKSRIQSRDAEWYFFCALDKKYATRSRTNRATGSGYWKTTGKDRAVFRGGRAIGMKKTLVFHAGRAPRGERTNWVMHEYRLEDEELARAGIPLFDPDSFSSFVNLFVSPMAGGFKDAFVVCRIFQKRGPGPQNGSQYGAPLVEEEWEDDEMPTVKEEGEEGALIALDNPVFAEMDDEEENEVREAHDKNAACFMAPDGHCESDDSVNPDSTLKTCQEQGLDDGGPHLQNHCNLGVMVEFSDATDLNGRFAVVNGGCLEMNKFAYPMRTHCRESVACPEEISNNEHFATGGITCLGESNDVKECHITEDENNISEQFLLSEAGEENYYTEFNDLLANEPDEYSSGEPAKDGPVHLDEPNFYPHAEHGLSSGTYGFMAHSNGPDLMDELIAYFDATEDMQPCDLGYESGTSSSSQCNRPSVVNEENEAAYPASPRPLEAVDNCSASTPLTPDAGNQSSSKSATILGKPDAQSDNSWDKALPKRLVGMLDAISPPPAFAAEYPTKSLQSAHHPAALSSRLTAGIVQIRGATMSADGKNWFMPKDRDAGFVLFPGITSTDVTGYMARPERMSKMPSGITVFVLRNSFHLLFLSVLFLTASFKIGVYVCTR</sequence>
<feature type="compositionally biased region" description="Polar residues" evidence="5">
    <location>
        <begin position="543"/>
        <end position="562"/>
    </location>
</feature>
<keyword evidence="6" id="KW-1133">Transmembrane helix</keyword>
<evidence type="ECO:0000259" key="7">
    <source>
        <dbReference type="PROSITE" id="PS51005"/>
    </source>
</evidence>
<dbReference type="OrthoDB" id="777252at2759"/>
<dbReference type="InterPro" id="IPR003441">
    <property type="entry name" value="NAC-dom"/>
</dbReference>
<comment type="caution">
    <text evidence="8">The sequence shown here is derived from an EMBL/GenBank/DDBJ whole genome shotgun (WGS) entry which is preliminary data.</text>
</comment>
<dbReference type="GO" id="GO:0003677">
    <property type="term" value="F:DNA binding"/>
    <property type="evidence" value="ECO:0007669"/>
    <property type="project" value="UniProtKB-KW"/>
</dbReference>